<evidence type="ECO:0000313" key="1">
    <source>
        <dbReference type="EMBL" id="MBB3053154.1"/>
    </source>
</evidence>
<organism evidence="1 2">
    <name type="scientific">Prauserella isguenensis</name>
    <dbReference type="NCBI Taxonomy" id="1470180"/>
    <lineage>
        <taxon>Bacteria</taxon>
        <taxon>Bacillati</taxon>
        <taxon>Actinomycetota</taxon>
        <taxon>Actinomycetes</taxon>
        <taxon>Pseudonocardiales</taxon>
        <taxon>Pseudonocardiaceae</taxon>
        <taxon>Prauserella</taxon>
    </lineage>
</organism>
<gene>
    <name evidence="1" type="ORF">FHS23_004197</name>
</gene>
<keyword evidence="2" id="KW-1185">Reference proteome</keyword>
<proteinExistence type="predicted"/>
<dbReference type="RefSeq" id="WP_183658689.1">
    <property type="nucleotide sequence ID" value="NZ_JACHWU010000007.1"/>
</dbReference>
<name>A0A839S711_9PSEU</name>
<protein>
    <recommendedName>
        <fullName evidence="3">Peptide synthetase</fullName>
    </recommendedName>
</protein>
<reference evidence="1 2" key="1">
    <citation type="submission" date="2020-08" db="EMBL/GenBank/DDBJ databases">
        <title>Genomic Encyclopedia of Type Strains, Phase III (KMG-III): the genomes of soil and plant-associated and newly described type strains.</title>
        <authorList>
            <person name="Whitman W."/>
        </authorList>
    </citation>
    <scope>NUCLEOTIDE SEQUENCE [LARGE SCALE GENOMIC DNA]</scope>
    <source>
        <strain evidence="1 2">CECT 8577</strain>
    </source>
</reference>
<dbReference type="Proteomes" id="UP000550714">
    <property type="component" value="Unassembled WGS sequence"/>
</dbReference>
<dbReference type="SUPFAM" id="SSF160519">
    <property type="entry name" value="BB2672-like"/>
    <property type="match status" value="1"/>
</dbReference>
<dbReference type="Gene3D" id="3.30.1330.110">
    <property type="entry name" value="BB2672"/>
    <property type="match status" value="1"/>
</dbReference>
<dbReference type="EMBL" id="JACHWU010000007">
    <property type="protein sequence ID" value="MBB3053154.1"/>
    <property type="molecule type" value="Genomic_DNA"/>
</dbReference>
<evidence type="ECO:0008006" key="3">
    <source>
        <dbReference type="Google" id="ProtNLM"/>
    </source>
</evidence>
<evidence type="ECO:0000313" key="2">
    <source>
        <dbReference type="Proteomes" id="UP000550714"/>
    </source>
</evidence>
<dbReference type="Pfam" id="PF06684">
    <property type="entry name" value="AA_synth"/>
    <property type="match status" value="1"/>
</dbReference>
<dbReference type="InterPro" id="IPR035936">
    <property type="entry name" value="BB2672"/>
</dbReference>
<sequence>MSGSIRRIVTVTDEPLHEAGEPVRVPVRRVAAVAVVSNPWVGRGVLNDLSAEVSALAPEIAHALSDRLVSALGGAEHVEAFGKAALVGVNGEIEHAGALIHTPYFGDVLRRRTDGESIIVFADQRSGAGTSLPVPIWHKNHASTRSHYQTVPVRVPDAPRPDEIAVIAAASDGPRPNARIGDRRTDTALADHILTGHPVAAEKEPLP</sequence>
<dbReference type="InterPro" id="IPR009569">
    <property type="entry name" value="AA_synth_put"/>
</dbReference>
<comment type="caution">
    <text evidence="1">The sequence shown here is derived from an EMBL/GenBank/DDBJ whole genome shotgun (WGS) entry which is preliminary data.</text>
</comment>
<accession>A0A839S711</accession>
<dbReference type="AlphaFoldDB" id="A0A839S711"/>